<organism evidence="2 3">
    <name type="scientific">Vanilla planifolia</name>
    <name type="common">Vanilla</name>
    <dbReference type="NCBI Taxonomy" id="51239"/>
    <lineage>
        <taxon>Eukaryota</taxon>
        <taxon>Viridiplantae</taxon>
        <taxon>Streptophyta</taxon>
        <taxon>Embryophyta</taxon>
        <taxon>Tracheophyta</taxon>
        <taxon>Spermatophyta</taxon>
        <taxon>Magnoliopsida</taxon>
        <taxon>Liliopsida</taxon>
        <taxon>Asparagales</taxon>
        <taxon>Orchidaceae</taxon>
        <taxon>Vanilloideae</taxon>
        <taxon>Vanilleae</taxon>
        <taxon>Vanilla</taxon>
    </lineage>
</organism>
<evidence type="ECO:0000313" key="2">
    <source>
        <dbReference type="EMBL" id="KAG0491526.1"/>
    </source>
</evidence>
<dbReference type="AlphaFoldDB" id="A0A835RG56"/>
<proteinExistence type="predicted"/>
<gene>
    <name evidence="2" type="ORF">HPP92_004924</name>
</gene>
<feature type="region of interest" description="Disordered" evidence="1">
    <location>
        <begin position="37"/>
        <end position="74"/>
    </location>
</feature>
<accession>A0A835RG56</accession>
<name>A0A835RG56_VANPL</name>
<dbReference type="Proteomes" id="UP000636800">
    <property type="component" value="Chromosome 2"/>
</dbReference>
<dbReference type="EMBL" id="JADCNL010000002">
    <property type="protein sequence ID" value="KAG0491526.1"/>
    <property type="molecule type" value="Genomic_DNA"/>
</dbReference>
<evidence type="ECO:0000256" key="1">
    <source>
        <dbReference type="SAM" id="MobiDB-lite"/>
    </source>
</evidence>
<sequence>MGTHEAVKRSSIGRQPESIIWQRELLCSGKLPSSAHGINDRSVGVDIGSDSGRLHGMKRHSQLHRDGQHFPGMD</sequence>
<keyword evidence="3" id="KW-1185">Reference proteome</keyword>
<protein>
    <submittedName>
        <fullName evidence="2">Uncharacterized protein</fullName>
    </submittedName>
</protein>
<evidence type="ECO:0000313" key="3">
    <source>
        <dbReference type="Proteomes" id="UP000636800"/>
    </source>
</evidence>
<comment type="caution">
    <text evidence="2">The sequence shown here is derived from an EMBL/GenBank/DDBJ whole genome shotgun (WGS) entry which is preliminary data.</text>
</comment>
<dbReference type="OrthoDB" id="4062651at2759"/>
<reference evidence="2 3" key="1">
    <citation type="journal article" date="2020" name="Nat. Food">
        <title>A phased Vanilla planifolia genome enables genetic improvement of flavour and production.</title>
        <authorList>
            <person name="Hasing T."/>
            <person name="Tang H."/>
            <person name="Brym M."/>
            <person name="Khazi F."/>
            <person name="Huang T."/>
            <person name="Chambers A.H."/>
        </authorList>
    </citation>
    <scope>NUCLEOTIDE SEQUENCE [LARGE SCALE GENOMIC DNA]</scope>
    <source>
        <tissue evidence="2">Leaf</tissue>
    </source>
</reference>